<proteinExistence type="predicted"/>
<keyword evidence="3" id="KW-1185">Reference proteome</keyword>
<accession>A0A2V2F4W7</accession>
<name>A0A2V2F4W7_9FIRM</name>
<sequence length="422" mass="48115">MKIKIREGVTLNFIQSDKFKDIAVYIDFLHELNEKDATERSVLSMMMTDRCEKYDTKQKMSNVCDELYGATLSCRTIGCGGGHVVEFRSKIINPMYVEGSANLLRDQLCLIKEILFNPYYEQGHFSKEIFDEAVRLLKSKIMRRLDDAQTYSLLLAFQKAGEQQPLSISALGSLDILSKLTIEDVEKQYQSMLTNDPVEIMVCGQFDELQMGRMIESIFDFTQRSSKVNTHYCLNTAASDEITKVEKDIPQTNIAMIWKNGIDVVDEQYAALRVANGIFGQYSTSYLFQEVREKHSLCYSIFSNLISFDGALVVSTGIEHQNIDQTIQLIKEQFERCKKGEFSDELISVTKKMIINSLKASRDDMNSMMSYAYNNSLLNRELTIEENIERISNVSKEAILKAFNACELLATVVLTGKEKAHE</sequence>
<dbReference type="PANTHER" id="PTHR11851:SF186">
    <property type="entry name" value="INACTIVE METALLOPROTEASE YMFF-RELATED"/>
    <property type="match status" value="1"/>
</dbReference>
<dbReference type="STRING" id="1034346.GCA_000313565_01299"/>
<reference evidence="2 3" key="1">
    <citation type="submission" date="2018-05" db="EMBL/GenBank/DDBJ databases">
        <title>Genomic Encyclopedia of Type Strains, Phase IV (KMG-IV): sequencing the most valuable type-strain genomes for metagenomic binning, comparative biology and taxonomic classification.</title>
        <authorList>
            <person name="Goeker M."/>
        </authorList>
    </citation>
    <scope>NUCLEOTIDE SEQUENCE [LARGE SCALE GENOMIC DNA]</scope>
    <source>
        <strain evidence="2 3">JC118</strain>
    </source>
</reference>
<dbReference type="Gene3D" id="3.30.830.10">
    <property type="entry name" value="Metalloenzyme, LuxS/M16 peptidase-like"/>
    <property type="match status" value="2"/>
</dbReference>
<dbReference type="OrthoDB" id="9762085at2"/>
<dbReference type="Pfam" id="PF05193">
    <property type="entry name" value="Peptidase_M16_C"/>
    <property type="match status" value="1"/>
</dbReference>
<dbReference type="InterPro" id="IPR007863">
    <property type="entry name" value="Peptidase_M16_C"/>
</dbReference>
<evidence type="ECO:0000259" key="1">
    <source>
        <dbReference type="Pfam" id="PF05193"/>
    </source>
</evidence>
<comment type="caution">
    <text evidence="2">The sequence shown here is derived from an EMBL/GenBank/DDBJ whole genome shotgun (WGS) entry which is preliminary data.</text>
</comment>
<evidence type="ECO:0000313" key="2">
    <source>
        <dbReference type="EMBL" id="PXX77479.1"/>
    </source>
</evidence>
<protein>
    <submittedName>
        <fullName evidence="2">Putative Zn-dependent peptidase</fullName>
    </submittedName>
</protein>
<dbReference type="SUPFAM" id="SSF63411">
    <property type="entry name" value="LuxS/MPP-like metallohydrolase"/>
    <property type="match status" value="2"/>
</dbReference>
<dbReference type="RefSeq" id="WP_022937614.1">
    <property type="nucleotide sequence ID" value="NZ_CABKRQ010000003.1"/>
</dbReference>
<organism evidence="2 3">
    <name type="scientific">Dielma fastidiosa</name>
    <dbReference type="NCBI Taxonomy" id="1034346"/>
    <lineage>
        <taxon>Bacteria</taxon>
        <taxon>Bacillati</taxon>
        <taxon>Bacillota</taxon>
        <taxon>Erysipelotrichia</taxon>
        <taxon>Erysipelotrichales</taxon>
        <taxon>Erysipelotrichaceae</taxon>
        <taxon>Dielma</taxon>
    </lineage>
</organism>
<feature type="domain" description="Peptidase M16 C-terminal" evidence="1">
    <location>
        <begin position="179"/>
        <end position="352"/>
    </location>
</feature>
<dbReference type="NCBIfam" id="NF047422">
    <property type="entry name" value="YfmF_fam"/>
    <property type="match status" value="1"/>
</dbReference>
<dbReference type="AlphaFoldDB" id="A0A2V2F4W7"/>
<dbReference type="GO" id="GO:0046872">
    <property type="term" value="F:metal ion binding"/>
    <property type="evidence" value="ECO:0007669"/>
    <property type="project" value="InterPro"/>
</dbReference>
<dbReference type="EMBL" id="QJKH01000010">
    <property type="protein sequence ID" value="PXX77479.1"/>
    <property type="molecule type" value="Genomic_DNA"/>
</dbReference>
<dbReference type="InterPro" id="IPR011249">
    <property type="entry name" value="Metalloenz_LuxS/M16"/>
</dbReference>
<dbReference type="InterPro" id="IPR050361">
    <property type="entry name" value="MPP/UQCRC_Complex"/>
</dbReference>
<evidence type="ECO:0000313" key="3">
    <source>
        <dbReference type="Proteomes" id="UP000247612"/>
    </source>
</evidence>
<dbReference type="Proteomes" id="UP000247612">
    <property type="component" value="Unassembled WGS sequence"/>
</dbReference>
<gene>
    <name evidence="2" type="ORF">DES51_11018</name>
</gene>
<dbReference type="PANTHER" id="PTHR11851">
    <property type="entry name" value="METALLOPROTEASE"/>
    <property type="match status" value="1"/>
</dbReference>